<proteinExistence type="predicted"/>
<dbReference type="STRING" id="10195.A0A3M7QK91"/>
<gene>
    <name evidence="2" type="ORF">BpHYR1_036752</name>
</gene>
<evidence type="ECO:0000259" key="1">
    <source>
        <dbReference type="Pfam" id="PF22951"/>
    </source>
</evidence>
<reference evidence="2 3" key="1">
    <citation type="journal article" date="2018" name="Sci. Rep.">
        <title>Genomic signatures of local adaptation to the degree of environmental predictability in rotifers.</title>
        <authorList>
            <person name="Franch-Gras L."/>
            <person name="Hahn C."/>
            <person name="Garcia-Roger E.M."/>
            <person name="Carmona M.J."/>
            <person name="Serra M."/>
            <person name="Gomez A."/>
        </authorList>
    </citation>
    <scope>NUCLEOTIDE SEQUENCE [LARGE SCALE GENOMIC DNA]</scope>
    <source>
        <strain evidence="2">HYR1</strain>
    </source>
</reference>
<feature type="domain" description="YEATS" evidence="1">
    <location>
        <begin position="159"/>
        <end position="254"/>
    </location>
</feature>
<sequence length="490" mass="57020">KEESQNGAKSSSTSLDALLSLRPKGIQLAKPLSSNLVLSTKSITSNQLASNNNSQNNSDFLKNLNKKLVIFKVGSDNAKSNEADSEKTNFFPKSQLAFTSTICSKKFKLSNEQLTKINKNSTQNNSDHNENASKLDNFYSSHLLIEKIKNLNLKKKKITFENLLNESIRLYPIIGDRRQKGRSLPFSAQSIHEFYSWPYAKRRANEWIRALYIKKRCLYLMEKYDLKKVSPWSTKSIVLWLRSHGYTPLEYQHMQIMSLDRKIISYDENQAMQEFHYVDSLLPVNFIKPDDFWKVYSQHETDQVLVDVENTDPSEHRNSKANLRKKIDQELFVGQKNHIEPCTETKYVHELLEQLNLKTCLVNIAASHDQRADESNVFTCNLTERFLFRLAKRFAEDLIRQTCSDVYFDSARSDRFIESAKRNGPVPELSAGCQKFPDYLNVVDIFRTINKHEKYDFLTNKYMARPNIFFICFIIHKNLILKIILARCYI</sequence>
<dbReference type="AlphaFoldDB" id="A0A3M7QK91"/>
<comment type="caution">
    <text evidence="2">The sequence shown here is derived from an EMBL/GenBank/DDBJ whole genome shotgun (WGS) entry which is preliminary data.</text>
</comment>
<dbReference type="Proteomes" id="UP000276133">
    <property type="component" value="Unassembled WGS sequence"/>
</dbReference>
<dbReference type="OrthoDB" id="1741717at2759"/>
<name>A0A3M7QK91_BRAPC</name>
<evidence type="ECO:0000313" key="2">
    <source>
        <dbReference type="EMBL" id="RNA11703.1"/>
    </source>
</evidence>
<evidence type="ECO:0000313" key="3">
    <source>
        <dbReference type="Proteomes" id="UP000276133"/>
    </source>
</evidence>
<organism evidence="2 3">
    <name type="scientific">Brachionus plicatilis</name>
    <name type="common">Marine rotifer</name>
    <name type="synonym">Brachionus muelleri</name>
    <dbReference type="NCBI Taxonomy" id="10195"/>
    <lineage>
        <taxon>Eukaryota</taxon>
        <taxon>Metazoa</taxon>
        <taxon>Spiralia</taxon>
        <taxon>Gnathifera</taxon>
        <taxon>Rotifera</taxon>
        <taxon>Eurotatoria</taxon>
        <taxon>Monogononta</taxon>
        <taxon>Pseudotrocha</taxon>
        <taxon>Ploima</taxon>
        <taxon>Brachionidae</taxon>
        <taxon>Brachionus</taxon>
    </lineage>
</organism>
<accession>A0A3M7QK91</accession>
<protein>
    <submittedName>
        <fullName evidence="2">YEATS domain-containing 2 isoform X1</fullName>
    </submittedName>
</protein>
<dbReference type="Pfam" id="PF22951">
    <property type="entry name" value="3HBD"/>
    <property type="match status" value="1"/>
</dbReference>
<keyword evidence="3" id="KW-1185">Reference proteome</keyword>
<dbReference type="InterPro" id="IPR055127">
    <property type="entry name" value="YEATS2_3HBD"/>
</dbReference>
<dbReference type="EMBL" id="REGN01005879">
    <property type="protein sequence ID" value="RNA11703.1"/>
    <property type="molecule type" value="Genomic_DNA"/>
</dbReference>
<feature type="non-terminal residue" evidence="2">
    <location>
        <position position="1"/>
    </location>
</feature>